<dbReference type="SUPFAM" id="SSF55874">
    <property type="entry name" value="ATPase domain of HSP90 chaperone/DNA topoisomerase II/histidine kinase"/>
    <property type="match status" value="1"/>
</dbReference>
<name>A0ABP3HG07_9LACT</name>
<dbReference type="PRINTS" id="PR00344">
    <property type="entry name" value="BCTRLSENSOR"/>
</dbReference>
<evidence type="ECO:0000256" key="3">
    <source>
        <dbReference type="ARBA" id="ARBA00012438"/>
    </source>
</evidence>
<evidence type="ECO:0000256" key="6">
    <source>
        <dbReference type="ARBA" id="ARBA00022777"/>
    </source>
</evidence>
<organism evidence="9 10">
    <name type="scientific">Alkalibacterium iburiense</name>
    <dbReference type="NCBI Taxonomy" id="290589"/>
    <lineage>
        <taxon>Bacteria</taxon>
        <taxon>Bacillati</taxon>
        <taxon>Bacillota</taxon>
        <taxon>Bacilli</taxon>
        <taxon>Lactobacillales</taxon>
        <taxon>Carnobacteriaceae</taxon>
        <taxon>Alkalibacterium</taxon>
    </lineage>
</organism>
<dbReference type="Proteomes" id="UP001501166">
    <property type="component" value="Unassembled WGS sequence"/>
</dbReference>
<keyword evidence="10" id="KW-1185">Reference proteome</keyword>
<sequence>MTRYFKEINQGIDSLLADNKEEIRLSPEMLPFEKKLNAVKLTLEQRKAEIELAEQRKNDLVMYLAHDIRTPLTSVIGYLNLLEEEPDMPIAQRSKYTHITLDKAYRLEKMIDEFFEITRYNSQQIKLSKETIDLYYMLVQLADELSPALLAHGNTVVINANENLSVFADADKLARVFSNILKNAAAYSYPNTEIVISTQETGEQIIVSFQNKGKEISNEKLSSLFDKFYRVDESRVSDTGGTGLGLAIAKEIIVLHGGAISVSSENDTITFFVQLPMAN</sequence>
<dbReference type="InterPro" id="IPR004358">
    <property type="entry name" value="Sig_transdc_His_kin-like_C"/>
</dbReference>
<dbReference type="Gene3D" id="3.30.565.10">
    <property type="entry name" value="Histidine kinase-like ATPase, C-terminal domain"/>
    <property type="match status" value="1"/>
</dbReference>
<dbReference type="PANTHER" id="PTHR45453">
    <property type="entry name" value="PHOSPHATE REGULON SENSOR PROTEIN PHOR"/>
    <property type="match status" value="1"/>
</dbReference>
<dbReference type="Gene3D" id="1.10.287.130">
    <property type="match status" value="1"/>
</dbReference>
<comment type="caution">
    <text evidence="9">The sequence shown here is derived from an EMBL/GenBank/DDBJ whole genome shotgun (WGS) entry which is preliminary data.</text>
</comment>
<dbReference type="InterPro" id="IPR036097">
    <property type="entry name" value="HisK_dim/P_sf"/>
</dbReference>
<evidence type="ECO:0000313" key="9">
    <source>
        <dbReference type="EMBL" id="GAA0368733.1"/>
    </source>
</evidence>
<dbReference type="SUPFAM" id="SSF47384">
    <property type="entry name" value="Homodimeric domain of signal transducing histidine kinase"/>
    <property type="match status" value="1"/>
</dbReference>
<evidence type="ECO:0000256" key="7">
    <source>
        <dbReference type="ARBA" id="ARBA00023012"/>
    </source>
</evidence>
<comment type="subcellular location">
    <subcellularLocation>
        <location evidence="2">Membrane</location>
    </subcellularLocation>
</comment>
<dbReference type="EC" id="2.7.13.3" evidence="3"/>
<evidence type="ECO:0000259" key="8">
    <source>
        <dbReference type="PROSITE" id="PS50109"/>
    </source>
</evidence>
<dbReference type="SMART" id="SM00388">
    <property type="entry name" value="HisKA"/>
    <property type="match status" value="1"/>
</dbReference>
<dbReference type="CDD" id="cd00082">
    <property type="entry name" value="HisKA"/>
    <property type="match status" value="1"/>
</dbReference>
<proteinExistence type="predicted"/>
<evidence type="ECO:0000256" key="4">
    <source>
        <dbReference type="ARBA" id="ARBA00022553"/>
    </source>
</evidence>
<evidence type="ECO:0000313" key="10">
    <source>
        <dbReference type="Proteomes" id="UP001501166"/>
    </source>
</evidence>
<evidence type="ECO:0000256" key="5">
    <source>
        <dbReference type="ARBA" id="ARBA00022679"/>
    </source>
</evidence>
<keyword evidence="4" id="KW-0597">Phosphoprotein</keyword>
<evidence type="ECO:0000256" key="1">
    <source>
        <dbReference type="ARBA" id="ARBA00000085"/>
    </source>
</evidence>
<accession>A0ABP3HG07</accession>
<reference evidence="10" key="1">
    <citation type="journal article" date="2019" name="Int. J. Syst. Evol. Microbiol.">
        <title>The Global Catalogue of Microorganisms (GCM) 10K type strain sequencing project: providing services to taxonomists for standard genome sequencing and annotation.</title>
        <authorList>
            <consortium name="The Broad Institute Genomics Platform"/>
            <consortium name="The Broad Institute Genome Sequencing Center for Infectious Disease"/>
            <person name="Wu L."/>
            <person name="Ma J."/>
        </authorList>
    </citation>
    <scope>NUCLEOTIDE SEQUENCE [LARGE SCALE GENOMIC DNA]</scope>
    <source>
        <strain evidence="10">JCM 12662</strain>
    </source>
</reference>
<dbReference type="Pfam" id="PF02518">
    <property type="entry name" value="HATPase_c"/>
    <property type="match status" value="1"/>
</dbReference>
<dbReference type="SMART" id="SM00387">
    <property type="entry name" value="HATPase_c"/>
    <property type="match status" value="1"/>
</dbReference>
<dbReference type="InterPro" id="IPR003594">
    <property type="entry name" value="HATPase_dom"/>
</dbReference>
<gene>
    <name evidence="9" type="ORF">GCM10008932_20530</name>
</gene>
<keyword evidence="5" id="KW-0808">Transferase</keyword>
<dbReference type="InterPro" id="IPR003661">
    <property type="entry name" value="HisK_dim/P_dom"/>
</dbReference>
<dbReference type="Pfam" id="PF00512">
    <property type="entry name" value="HisKA"/>
    <property type="match status" value="1"/>
</dbReference>
<keyword evidence="6" id="KW-0418">Kinase</keyword>
<protein>
    <recommendedName>
        <fullName evidence="3">histidine kinase</fullName>
        <ecNumber evidence="3">2.7.13.3</ecNumber>
    </recommendedName>
</protein>
<feature type="domain" description="Histidine kinase" evidence="8">
    <location>
        <begin position="63"/>
        <end position="279"/>
    </location>
</feature>
<evidence type="ECO:0000256" key="2">
    <source>
        <dbReference type="ARBA" id="ARBA00004370"/>
    </source>
</evidence>
<dbReference type="InterPro" id="IPR005467">
    <property type="entry name" value="His_kinase_dom"/>
</dbReference>
<keyword evidence="7" id="KW-0902">Two-component regulatory system</keyword>
<dbReference type="InterPro" id="IPR050351">
    <property type="entry name" value="BphY/WalK/GraS-like"/>
</dbReference>
<dbReference type="PROSITE" id="PS50109">
    <property type="entry name" value="HIS_KIN"/>
    <property type="match status" value="1"/>
</dbReference>
<dbReference type="EMBL" id="BAAACW010000135">
    <property type="protein sequence ID" value="GAA0368733.1"/>
    <property type="molecule type" value="Genomic_DNA"/>
</dbReference>
<dbReference type="PANTHER" id="PTHR45453:SF1">
    <property type="entry name" value="PHOSPHATE REGULON SENSOR PROTEIN PHOR"/>
    <property type="match status" value="1"/>
</dbReference>
<dbReference type="InterPro" id="IPR036890">
    <property type="entry name" value="HATPase_C_sf"/>
</dbReference>
<comment type="catalytic activity">
    <reaction evidence="1">
        <text>ATP + protein L-histidine = ADP + protein N-phospho-L-histidine.</text>
        <dbReference type="EC" id="2.7.13.3"/>
    </reaction>
</comment>